<gene>
    <name evidence="2" type="ORF">Ocin01_00726</name>
</gene>
<keyword evidence="3" id="KW-1185">Reference proteome</keyword>
<reference evidence="2 3" key="1">
    <citation type="journal article" date="2016" name="Genome Biol. Evol.">
        <title>Gene Family Evolution Reflects Adaptation to Soil Environmental Stressors in the Genome of the Collembolan Orchesella cincta.</title>
        <authorList>
            <person name="Faddeeva-Vakhrusheva A."/>
            <person name="Derks M.F."/>
            <person name="Anvar S.Y."/>
            <person name="Agamennone V."/>
            <person name="Suring W."/>
            <person name="Smit S."/>
            <person name="van Straalen N.M."/>
            <person name="Roelofs D."/>
        </authorList>
    </citation>
    <scope>NUCLEOTIDE SEQUENCE [LARGE SCALE GENOMIC DNA]</scope>
    <source>
        <tissue evidence="2">Mixed pool</tissue>
    </source>
</reference>
<proteinExistence type="predicted"/>
<evidence type="ECO:0000313" key="2">
    <source>
        <dbReference type="EMBL" id="ODN05989.1"/>
    </source>
</evidence>
<comment type="caution">
    <text evidence="2">The sequence shown here is derived from an EMBL/GenBank/DDBJ whole genome shotgun (WGS) entry which is preliminary data.</text>
</comment>
<protein>
    <submittedName>
        <fullName evidence="2">Uncharacterized protein</fullName>
    </submittedName>
</protein>
<feature type="signal peptide" evidence="1">
    <location>
        <begin position="1"/>
        <end position="25"/>
    </location>
</feature>
<evidence type="ECO:0000313" key="3">
    <source>
        <dbReference type="Proteomes" id="UP000094527"/>
    </source>
</evidence>
<dbReference type="AlphaFoldDB" id="A0A1D2NLA1"/>
<feature type="chain" id="PRO_5008905717" evidence="1">
    <location>
        <begin position="26"/>
        <end position="73"/>
    </location>
</feature>
<accession>A0A1D2NLA1</accession>
<dbReference type="EMBL" id="LJIJ01000012">
    <property type="protein sequence ID" value="ODN05989.1"/>
    <property type="molecule type" value="Genomic_DNA"/>
</dbReference>
<evidence type="ECO:0000256" key="1">
    <source>
        <dbReference type="SAM" id="SignalP"/>
    </source>
</evidence>
<name>A0A1D2NLA1_ORCCI</name>
<organism evidence="2 3">
    <name type="scientific">Orchesella cincta</name>
    <name type="common">Springtail</name>
    <name type="synonym">Podura cincta</name>
    <dbReference type="NCBI Taxonomy" id="48709"/>
    <lineage>
        <taxon>Eukaryota</taxon>
        <taxon>Metazoa</taxon>
        <taxon>Ecdysozoa</taxon>
        <taxon>Arthropoda</taxon>
        <taxon>Hexapoda</taxon>
        <taxon>Collembola</taxon>
        <taxon>Entomobryomorpha</taxon>
        <taxon>Entomobryoidea</taxon>
        <taxon>Orchesellidae</taxon>
        <taxon>Orchesellinae</taxon>
        <taxon>Orchesella</taxon>
    </lineage>
</organism>
<dbReference type="Proteomes" id="UP000094527">
    <property type="component" value="Unassembled WGS sequence"/>
</dbReference>
<keyword evidence="1" id="KW-0732">Signal</keyword>
<sequence length="73" mass="8642">MISRRSDVLILLMVVTLCVIGMSYALDQEDMDVNGLDESLYDKMDQETIDRLERRSEGLRERFREKRQDPSLF</sequence>